<feature type="transmembrane region" description="Helical" evidence="1">
    <location>
        <begin position="190"/>
        <end position="211"/>
    </location>
</feature>
<reference evidence="2" key="1">
    <citation type="submission" date="2022-11" db="EMBL/GenBank/DDBJ databases">
        <authorList>
            <person name="Kikuchi T."/>
        </authorList>
    </citation>
    <scope>NUCLEOTIDE SEQUENCE</scope>
    <source>
        <strain evidence="2">PS1010</strain>
    </source>
</reference>
<comment type="caution">
    <text evidence="2">The sequence shown here is derived from an EMBL/GenBank/DDBJ whole genome shotgun (WGS) entry which is preliminary data.</text>
</comment>
<dbReference type="EMBL" id="CANHGI010000005">
    <property type="protein sequence ID" value="CAI5451719.1"/>
    <property type="molecule type" value="Genomic_DNA"/>
</dbReference>
<protein>
    <submittedName>
        <fullName evidence="2">Uncharacterized protein</fullName>
    </submittedName>
</protein>
<evidence type="ECO:0000256" key="1">
    <source>
        <dbReference type="SAM" id="Phobius"/>
    </source>
</evidence>
<sequence>MDIESAHLIVSARRALYLFASVPFVFTIIAIYISGHPHFAEVDRNKERTDFIRNNYQIFDNYNGTEFDLKQLNSIKESPFYRDNMSVYVFGIGNSSYCYERNTSITNQWSTSIFRASQLYSSVQTPIRYGLLLIMHPLLILAFVTVKIFVLENPSVFSIFVGISYFFNEIVLHISYYLLFTLHVHKDRKYIPYSTIYFTVAVLTTLTKFLLQNMMEGFRLTTILRFISILIITFCYPILKIDIEEYAENIYCDTFAPPIVTISQLICISIIALNIFHEIRKSKNLLVVITPSIDELEYKSNTHSTVLVRNYF</sequence>
<keyword evidence="1" id="KW-1133">Transmembrane helix</keyword>
<dbReference type="AlphaFoldDB" id="A0A9P1N6J7"/>
<feature type="transmembrane region" description="Helical" evidence="1">
    <location>
        <begin position="15"/>
        <end position="35"/>
    </location>
</feature>
<feature type="transmembrane region" description="Helical" evidence="1">
    <location>
        <begin position="157"/>
        <end position="178"/>
    </location>
</feature>
<feature type="transmembrane region" description="Helical" evidence="1">
    <location>
        <begin position="259"/>
        <end position="276"/>
    </location>
</feature>
<keyword evidence="3" id="KW-1185">Reference proteome</keyword>
<name>A0A9P1N6J7_9PELO</name>
<proteinExistence type="predicted"/>
<evidence type="ECO:0000313" key="2">
    <source>
        <dbReference type="EMBL" id="CAI5451719.1"/>
    </source>
</evidence>
<keyword evidence="1" id="KW-0472">Membrane</keyword>
<dbReference type="Proteomes" id="UP001152747">
    <property type="component" value="Unassembled WGS sequence"/>
</dbReference>
<gene>
    <name evidence="2" type="ORF">CAMP_LOCUS14356</name>
</gene>
<organism evidence="2 3">
    <name type="scientific">Caenorhabditis angaria</name>
    <dbReference type="NCBI Taxonomy" id="860376"/>
    <lineage>
        <taxon>Eukaryota</taxon>
        <taxon>Metazoa</taxon>
        <taxon>Ecdysozoa</taxon>
        <taxon>Nematoda</taxon>
        <taxon>Chromadorea</taxon>
        <taxon>Rhabditida</taxon>
        <taxon>Rhabditina</taxon>
        <taxon>Rhabditomorpha</taxon>
        <taxon>Rhabditoidea</taxon>
        <taxon>Rhabditidae</taxon>
        <taxon>Peloderinae</taxon>
        <taxon>Caenorhabditis</taxon>
    </lineage>
</organism>
<feature type="transmembrane region" description="Helical" evidence="1">
    <location>
        <begin position="129"/>
        <end position="150"/>
    </location>
</feature>
<evidence type="ECO:0000313" key="3">
    <source>
        <dbReference type="Proteomes" id="UP001152747"/>
    </source>
</evidence>
<accession>A0A9P1N6J7</accession>
<feature type="transmembrane region" description="Helical" evidence="1">
    <location>
        <begin position="223"/>
        <end position="239"/>
    </location>
</feature>
<keyword evidence="1" id="KW-0812">Transmembrane</keyword>
<dbReference type="OrthoDB" id="5826761at2759"/>